<comment type="caution">
    <text evidence="1">The sequence shown here is derived from an EMBL/GenBank/DDBJ whole genome shotgun (WGS) entry which is preliminary data.</text>
</comment>
<gene>
    <name evidence="1" type="ORF">LX87_03247</name>
</gene>
<dbReference type="Proteomes" id="UP000248790">
    <property type="component" value="Unassembled WGS sequence"/>
</dbReference>
<sequence length="135" mass="15949">METPITYLERRQLEHCHTENQRWAVTLTNLEQEINQLLTLLEDVLDQYNHQNLRYRAIDYYRGLNRLKIWFNRLRTDVVCENAGCASSNLLPCEKPRFGRHTVIPSQFADLSDEFTRTKTGCYQFLSGLVQLNLL</sequence>
<name>A0A327WT25_LARAB</name>
<dbReference type="OrthoDB" id="958439at2"/>
<organism evidence="1 2">
    <name type="scientific">Larkinella arboricola</name>
    <dbReference type="NCBI Taxonomy" id="643671"/>
    <lineage>
        <taxon>Bacteria</taxon>
        <taxon>Pseudomonadati</taxon>
        <taxon>Bacteroidota</taxon>
        <taxon>Cytophagia</taxon>
        <taxon>Cytophagales</taxon>
        <taxon>Spirosomataceae</taxon>
        <taxon>Larkinella</taxon>
    </lineage>
</organism>
<evidence type="ECO:0000313" key="2">
    <source>
        <dbReference type="Proteomes" id="UP000248790"/>
    </source>
</evidence>
<dbReference type="AlphaFoldDB" id="A0A327WT25"/>
<proteinExistence type="predicted"/>
<dbReference type="EMBL" id="QLMC01000004">
    <property type="protein sequence ID" value="RAJ95500.1"/>
    <property type="molecule type" value="Genomic_DNA"/>
</dbReference>
<protein>
    <submittedName>
        <fullName evidence="1">Uncharacterized protein</fullName>
    </submittedName>
</protein>
<reference evidence="1 2" key="1">
    <citation type="submission" date="2018-06" db="EMBL/GenBank/DDBJ databases">
        <title>Genomic Encyclopedia of Archaeal and Bacterial Type Strains, Phase II (KMG-II): from individual species to whole genera.</title>
        <authorList>
            <person name="Goeker M."/>
        </authorList>
    </citation>
    <scope>NUCLEOTIDE SEQUENCE [LARGE SCALE GENOMIC DNA]</scope>
    <source>
        <strain evidence="1 2">DSM 21851</strain>
    </source>
</reference>
<evidence type="ECO:0000313" key="1">
    <source>
        <dbReference type="EMBL" id="RAJ95500.1"/>
    </source>
</evidence>
<keyword evidence="2" id="KW-1185">Reference proteome</keyword>
<accession>A0A327WT25</accession>